<reference evidence="1" key="1">
    <citation type="submission" date="2014-09" db="EMBL/GenBank/DDBJ databases">
        <authorList>
            <person name="Probst J Alexander"/>
        </authorList>
    </citation>
    <scope>NUCLEOTIDE SEQUENCE</scope>
</reference>
<sequence>MEYCPKCKSKNIRKDGIVKQKQRYLCKECQYHFTVEEVGKSFKLKRDALVLYLEGLDFRSIGRFLDVSHVTVFNLIKKFGKKLDEIRSSEDIKVVEIDEMHTYIGSKKNFVGCGLLLIEMGIIHQL</sequence>
<dbReference type="PANTHER" id="PTHR33293:SF2">
    <property type="entry name" value="TRANSPOSASE"/>
    <property type="match status" value="1"/>
</dbReference>
<dbReference type="InterPro" id="IPR051354">
    <property type="entry name" value="Transposase_27_IS1"/>
</dbReference>
<gene>
    <name evidence="1" type="ORF">MSIBF_A2620002</name>
</gene>
<proteinExistence type="predicted"/>
<name>A0A098E9J5_9ZZZZ</name>
<dbReference type="NCBIfam" id="NF033558">
    <property type="entry name" value="transpos_IS1"/>
    <property type="match status" value="1"/>
</dbReference>
<dbReference type="EMBL" id="CCXY01000182">
    <property type="protein sequence ID" value="CEG12682.1"/>
    <property type="molecule type" value="Genomic_DNA"/>
</dbReference>
<protein>
    <submittedName>
        <fullName evidence="1">Transposase</fullName>
    </submittedName>
</protein>
<organism evidence="1">
    <name type="scientific">groundwater metagenome</name>
    <dbReference type="NCBI Taxonomy" id="717931"/>
    <lineage>
        <taxon>unclassified sequences</taxon>
        <taxon>metagenomes</taxon>
        <taxon>ecological metagenomes</taxon>
    </lineage>
</organism>
<dbReference type="PANTHER" id="PTHR33293">
    <property type="entry name" value="INSERTION ELEMENT IS1 1 PROTEIN INSB-RELATED"/>
    <property type="match status" value="1"/>
</dbReference>
<dbReference type="AlphaFoldDB" id="A0A098E9J5"/>
<evidence type="ECO:0000313" key="1">
    <source>
        <dbReference type="EMBL" id="CEG12682.1"/>
    </source>
</evidence>
<accession>A0A098E9J5</accession>